<reference evidence="4 5" key="1">
    <citation type="submission" date="2018-05" db="EMBL/GenBank/DDBJ databases">
        <authorList>
            <consortium name="IHU Genomes"/>
        </authorList>
    </citation>
    <scope>NUCLEOTIDE SEQUENCE [LARGE SCALE GENOMIC DNA]</scope>
    <source>
        <strain evidence="4 5">P7336</strain>
    </source>
</reference>
<evidence type="ECO:0000259" key="3">
    <source>
        <dbReference type="Pfam" id="PF12484"/>
    </source>
</evidence>
<dbReference type="PANTHER" id="PTHR46766:SF1">
    <property type="entry name" value="GLUTAMINE-RICH PROTEIN 2"/>
    <property type="match status" value="1"/>
</dbReference>
<dbReference type="InterPro" id="IPR038332">
    <property type="entry name" value="PPE_sf"/>
</dbReference>
<gene>
    <name evidence="4" type="ORF">MSP7336_02181</name>
</gene>
<feature type="domain" description="PPE family C-terminal" evidence="3">
    <location>
        <begin position="325"/>
        <end position="404"/>
    </location>
</feature>
<evidence type="ECO:0000313" key="5">
    <source>
        <dbReference type="Proteomes" id="UP000252015"/>
    </source>
</evidence>
<dbReference type="Pfam" id="PF00823">
    <property type="entry name" value="PPE"/>
    <property type="match status" value="1"/>
</dbReference>
<dbReference type="Pfam" id="PF12484">
    <property type="entry name" value="PPE-SVP"/>
    <property type="match status" value="1"/>
</dbReference>
<dbReference type="Proteomes" id="UP000252015">
    <property type="component" value="Unassembled WGS sequence"/>
</dbReference>
<dbReference type="Gene3D" id="1.20.1260.20">
    <property type="entry name" value="PPE superfamily"/>
    <property type="match status" value="1"/>
</dbReference>
<dbReference type="AlphaFoldDB" id="A0A375YYY0"/>
<dbReference type="SUPFAM" id="SSF140459">
    <property type="entry name" value="PE/PPE dimer-like"/>
    <property type="match status" value="1"/>
</dbReference>
<evidence type="ECO:0000256" key="1">
    <source>
        <dbReference type="ARBA" id="ARBA00010652"/>
    </source>
</evidence>
<keyword evidence="5" id="KW-1185">Reference proteome</keyword>
<feature type="domain" description="PPE" evidence="2">
    <location>
        <begin position="3"/>
        <end position="166"/>
    </location>
</feature>
<sequence length="408" mass="39050">MLDYGAFPPEFNSARMYAGAGSGPMMAAASAWNALAAELSSTASSYEAVINGLISEQWLGPASASMAAAAAPYLAWMNNSAAEAQKAAEQAAAAASAYEAAFSMTVPPPVVAANRAELAMLVATNVLGQNTPAIAANEAQYAEMWAQDAAAMYGYAANSAVASQLTPFDSPAQTTNGTGVAGQAAAVAQATSGAAGSQTQVAQLMSSLPNVLQNMSSPLASTGLSLAAALDPVLPADAVDVVLNGISSGASTAAMYIPSTLIPSMIGYFAGPGFNAEGGGVVGGGLGALLAPGGPLGNLGALGGGLGSAGGGAAGAASAASAVTGGVGQASLVGSLSVPPSWAATTPAGSAAGALQPAGWAAAPESNTVAAMPGAMPAGAMGSRGGFGMGAPRYGFKPTVMGRPVVAG</sequence>
<accession>A0A375YYY0</accession>
<dbReference type="RefSeq" id="WP_280524364.1">
    <property type="nucleotide sequence ID" value="NZ_UEGW01000001.1"/>
</dbReference>
<dbReference type="GO" id="GO:0052572">
    <property type="term" value="P:response to host immune response"/>
    <property type="evidence" value="ECO:0007669"/>
    <property type="project" value="TreeGrafter"/>
</dbReference>
<protein>
    <submittedName>
        <fullName evidence="4">PPE family protein PPE31, partial [Mycobacterium tuberculosis H37Rv]</fullName>
    </submittedName>
</protein>
<name>A0A375YYY0_MYCSH</name>
<dbReference type="InterPro" id="IPR000030">
    <property type="entry name" value="PPE_dom"/>
</dbReference>
<organism evidence="4 5">
    <name type="scientific">Mycobacterium shimoidei</name>
    <dbReference type="NCBI Taxonomy" id="29313"/>
    <lineage>
        <taxon>Bacteria</taxon>
        <taxon>Bacillati</taxon>
        <taxon>Actinomycetota</taxon>
        <taxon>Actinomycetes</taxon>
        <taxon>Mycobacteriales</taxon>
        <taxon>Mycobacteriaceae</taxon>
        <taxon>Mycobacterium</taxon>
    </lineage>
</organism>
<dbReference type="STRING" id="29313.BHQ16_22010"/>
<dbReference type="InterPro" id="IPR022171">
    <property type="entry name" value="PPE_C"/>
</dbReference>
<comment type="similarity">
    <text evidence="1">Belongs to the mycobacterial PPE family.</text>
</comment>
<evidence type="ECO:0000259" key="2">
    <source>
        <dbReference type="Pfam" id="PF00823"/>
    </source>
</evidence>
<dbReference type="FunFam" id="1.20.1260.20:FF:000001">
    <property type="entry name" value="PPE family protein PPE41"/>
    <property type="match status" value="1"/>
</dbReference>
<dbReference type="PANTHER" id="PTHR46766">
    <property type="entry name" value="GLUTAMINE-RICH PROTEIN 2"/>
    <property type="match status" value="1"/>
</dbReference>
<proteinExistence type="inferred from homology"/>
<evidence type="ECO:0000313" key="4">
    <source>
        <dbReference type="EMBL" id="SRX93935.1"/>
    </source>
</evidence>
<dbReference type="EMBL" id="UEGW01000001">
    <property type="protein sequence ID" value="SRX93935.1"/>
    <property type="molecule type" value="Genomic_DNA"/>
</dbReference>